<evidence type="ECO:0000313" key="3">
    <source>
        <dbReference type="Proteomes" id="UP000007800"/>
    </source>
</evidence>
<dbReference type="EMBL" id="GG675180">
    <property type="protein sequence ID" value="EER13536.1"/>
    <property type="molecule type" value="Genomic_DNA"/>
</dbReference>
<dbReference type="RefSeq" id="XP_002781741.1">
    <property type="nucleotide sequence ID" value="XM_002781695.1"/>
</dbReference>
<keyword evidence="3" id="KW-1185">Reference proteome</keyword>
<dbReference type="AlphaFoldDB" id="C5KPY9"/>
<name>C5KPY9_PERM5</name>
<dbReference type="GeneID" id="9042277"/>
<feature type="region of interest" description="Disordered" evidence="1">
    <location>
        <begin position="192"/>
        <end position="222"/>
    </location>
</feature>
<feature type="compositionally biased region" description="Basic residues" evidence="1">
    <location>
        <begin position="205"/>
        <end position="216"/>
    </location>
</feature>
<evidence type="ECO:0000256" key="1">
    <source>
        <dbReference type="SAM" id="MobiDB-lite"/>
    </source>
</evidence>
<gene>
    <name evidence="2" type="ORF">Pmar_PMAR000124</name>
</gene>
<organism evidence="3">
    <name type="scientific">Perkinsus marinus (strain ATCC 50983 / TXsc)</name>
    <dbReference type="NCBI Taxonomy" id="423536"/>
    <lineage>
        <taxon>Eukaryota</taxon>
        <taxon>Sar</taxon>
        <taxon>Alveolata</taxon>
        <taxon>Perkinsozoa</taxon>
        <taxon>Perkinsea</taxon>
        <taxon>Perkinsida</taxon>
        <taxon>Perkinsidae</taxon>
        <taxon>Perkinsus</taxon>
    </lineage>
</organism>
<dbReference type="InParanoid" id="C5KPY9"/>
<proteinExistence type="predicted"/>
<accession>C5KPY9</accession>
<sequence>MVSPYPVNPRLPLGNLGRQRVRKEISKALRANPELRSLCKSVAPDIKKATKSQLLEMCVITGTLDQAIQISQENAASHALNDSHRSIANTNNNNRGTSSVIMDGNLPQSIGSAGSSTAVSTTSVNDNRTFDTMNFPFWLEEQRGRNFYMSVFATSQNMHSSSSSSSPHDFNAFFDEATGGGLISFLPVGKSNSDDASGGGGGCKRQFKRQPRRPRTKSLTGQRSIRLGNNGRRLVRSAIAKAMMDRPDLREKCRQVATVKSATVKQLLKMCEIVGVRDVAEDAIRAMDPRIDLEDPKVWDRIMEEDTSYKGNAFITANDEASHRHGLTDSLLTTTKTTTMNHRFADEQNDRVEDMRPMLDVMSDNSGVGSIAPLNPPHLNIFNSNSLQPQLPLFPSPIEASGLQDSSTSASFTSPTLPSWLSSPMSFGKSEPRGFAASFGLDDDSTSTMLAANFML</sequence>
<evidence type="ECO:0000313" key="2">
    <source>
        <dbReference type="EMBL" id="EER13536.1"/>
    </source>
</evidence>
<protein>
    <submittedName>
        <fullName evidence="2">Uncharacterized protein</fullName>
    </submittedName>
</protein>
<dbReference type="Proteomes" id="UP000007800">
    <property type="component" value="Unassembled WGS sequence"/>
</dbReference>
<dbReference type="OrthoDB" id="10348044at2759"/>
<reference evidence="2 3" key="1">
    <citation type="submission" date="2008-07" db="EMBL/GenBank/DDBJ databases">
        <authorList>
            <person name="El-Sayed N."/>
            <person name="Caler E."/>
            <person name="Inman J."/>
            <person name="Amedeo P."/>
            <person name="Hass B."/>
            <person name="Wortman J."/>
        </authorList>
    </citation>
    <scope>NUCLEOTIDE SEQUENCE [LARGE SCALE GENOMIC DNA]</scope>
    <source>
        <strain evidence="3">ATCC 50983 / TXsc</strain>
    </source>
</reference>